<evidence type="ECO:0000313" key="9">
    <source>
        <dbReference type="Proteomes" id="UP000191680"/>
    </source>
</evidence>
<evidence type="ECO:0000256" key="1">
    <source>
        <dbReference type="ARBA" id="ARBA00004442"/>
    </source>
</evidence>
<dbReference type="AlphaFoldDB" id="A0A1V6LQX7"/>
<sequence>MKKVLFTIVLALIVFTSCEDTLEVDNRGFATAESIYITADGYESLINTNYAVLRELYGSAPYVYCAGTDLYAEGSGRAAEPLGLSQYTELNSASEDVDLIYNAAYKAIRLANTALFYADITEQTATLTERVAEVKYLRANAYFLLVQTYGGVPIITEVINTPELEFDRDSAEDVYALIIQDLEEALNNVGTGDYNGRVTQKAVQHLLAKVHLTRGYESFGPATDFDVAASYADDAIAGQGLNLSFDELWDYTNQLNEEVLFSVRYSAGSVSANPTDLGNEQGAFFGPYMGGNEVAGQAPAKTYTLLATDFALRLFTPEDERYEGSFMNEVYNPYYLEHTTDDLTGEAVRDFYEPYWFTPADSTAYVNSIIQTEDFEYHPYESTYAQVVSGDWETIPLKKFDDPEAPYGRSSSTRDIVLSRLGETYLIAAEAYLQAGDAATGLQRLNTVRQRAGVADAALAEFDIDFILDERGRELFGEYHRWFDLKRTGKLVERASAHHPLVNEANFNGANGELKILRPIPQAALDLNQNKNFPQNPAYN</sequence>
<dbReference type="PROSITE" id="PS51257">
    <property type="entry name" value="PROKAR_LIPOPROTEIN"/>
    <property type="match status" value="1"/>
</dbReference>
<comment type="similarity">
    <text evidence="2">Belongs to the SusD family.</text>
</comment>
<keyword evidence="5" id="KW-0998">Cell outer membrane</keyword>
<dbReference type="InterPro" id="IPR011990">
    <property type="entry name" value="TPR-like_helical_dom_sf"/>
</dbReference>
<evidence type="ECO:0000259" key="7">
    <source>
        <dbReference type="Pfam" id="PF14322"/>
    </source>
</evidence>
<evidence type="ECO:0000259" key="6">
    <source>
        <dbReference type="Pfam" id="PF07980"/>
    </source>
</evidence>
<dbReference type="RefSeq" id="WP_029511554.1">
    <property type="nucleotide sequence ID" value="NZ_AFOE01000043.1"/>
</dbReference>
<evidence type="ECO:0000256" key="4">
    <source>
        <dbReference type="ARBA" id="ARBA00023136"/>
    </source>
</evidence>
<keyword evidence="9" id="KW-1185">Reference proteome</keyword>
<comment type="subcellular location">
    <subcellularLocation>
        <location evidence="1">Cell outer membrane</location>
    </subcellularLocation>
</comment>
<keyword evidence="4" id="KW-0472">Membrane</keyword>
<comment type="caution">
    <text evidence="8">The sequence shown here is derived from an EMBL/GenBank/DDBJ whole genome shotgun (WGS) entry which is preliminary data.</text>
</comment>
<protein>
    <submittedName>
        <fullName evidence="8">RagB/SusD family nutrient uptake outer membrane protein</fullName>
    </submittedName>
</protein>
<proteinExistence type="inferred from homology"/>
<dbReference type="GO" id="GO:0009279">
    <property type="term" value="C:cell outer membrane"/>
    <property type="evidence" value="ECO:0007669"/>
    <property type="project" value="UniProtKB-SubCell"/>
</dbReference>
<dbReference type="Gene3D" id="1.25.40.390">
    <property type="match status" value="1"/>
</dbReference>
<reference evidence="8 9" key="1">
    <citation type="submission" date="2016-12" db="EMBL/GenBank/DDBJ databases">
        <authorList>
            <person name="Song W.-J."/>
            <person name="Kurnit D.M."/>
        </authorList>
    </citation>
    <scope>NUCLEOTIDE SEQUENCE [LARGE SCALE GENOMIC DNA]</scope>
    <source>
        <strain evidence="8 9">HSG9</strain>
    </source>
</reference>
<dbReference type="InterPro" id="IPR033985">
    <property type="entry name" value="SusD-like_N"/>
</dbReference>
<organism evidence="8 9">
    <name type="scientific">Croceivirga radicis</name>
    <dbReference type="NCBI Taxonomy" id="1929488"/>
    <lineage>
        <taxon>Bacteria</taxon>
        <taxon>Pseudomonadati</taxon>
        <taxon>Bacteroidota</taxon>
        <taxon>Flavobacteriia</taxon>
        <taxon>Flavobacteriales</taxon>
        <taxon>Flavobacteriaceae</taxon>
        <taxon>Croceivirga</taxon>
    </lineage>
</organism>
<dbReference type="Pfam" id="PF07980">
    <property type="entry name" value="SusD_RagB"/>
    <property type="match status" value="1"/>
</dbReference>
<dbReference type="Pfam" id="PF14322">
    <property type="entry name" value="SusD-like_3"/>
    <property type="match status" value="1"/>
</dbReference>
<evidence type="ECO:0000256" key="5">
    <source>
        <dbReference type="ARBA" id="ARBA00023237"/>
    </source>
</evidence>
<feature type="domain" description="SusD-like N-terminal" evidence="7">
    <location>
        <begin position="89"/>
        <end position="212"/>
    </location>
</feature>
<accession>A0A1V6LQX7</accession>
<evidence type="ECO:0000256" key="2">
    <source>
        <dbReference type="ARBA" id="ARBA00006275"/>
    </source>
</evidence>
<dbReference type="InterPro" id="IPR012944">
    <property type="entry name" value="SusD_RagB_dom"/>
</dbReference>
<evidence type="ECO:0000256" key="3">
    <source>
        <dbReference type="ARBA" id="ARBA00022729"/>
    </source>
</evidence>
<name>A0A1V6LQX7_9FLAO</name>
<dbReference type="SUPFAM" id="SSF48452">
    <property type="entry name" value="TPR-like"/>
    <property type="match status" value="1"/>
</dbReference>
<dbReference type="EMBL" id="MTBC01000006">
    <property type="protein sequence ID" value="OQD42601.1"/>
    <property type="molecule type" value="Genomic_DNA"/>
</dbReference>
<dbReference type="OrthoDB" id="5694214at2"/>
<evidence type="ECO:0000313" key="8">
    <source>
        <dbReference type="EMBL" id="OQD42601.1"/>
    </source>
</evidence>
<feature type="domain" description="RagB/SusD" evidence="6">
    <location>
        <begin position="312"/>
        <end position="539"/>
    </location>
</feature>
<dbReference type="Proteomes" id="UP000191680">
    <property type="component" value="Unassembled WGS sequence"/>
</dbReference>
<keyword evidence="3" id="KW-0732">Signal</keyword>
<gene>
    <name evidence="8" type="ORF">BUL40_10005</name>
</gene>